<dbReference type="Pfam" id="PF13358">
    <property type="entry name" value="DDE_3"/>
    <property type="match status" value="1"/>
</dbReference>
<dbReference type="VEuPathDB" id="FungiDB:PGTG_11720"/>
<dbReference type="PANTHER" id="PTHR46564">
    <property type="entry name" value="TRANSPOSASE"/>
    <property type="match status" value="1"/>
</dbReference>
<dbReference type="GO" id="GO:0003676">
    <property type="term" value="F:nucleic acid binding"/>
    <property type="evidence" value="ECO:0007669"/>
    <property type="project" value="InterPro"/>
</dbReference>
<dbReference type="HOGENOM" id="CLU_056788_1_0_1"/>
<reference key="1">
    <citation type="submission" date="2007-01" db="EMBL/GenBank/DDBJ databases">
        <title>The Genome Sequence of Puccinia graminis f. sp. tritici Strain CRL 75-36-700-3.</title>
        <authorList>
            <consortium name="The Broad Institute Genome Sequencing Platform"/>
            <person name="Birren B."/>
            <person name="Lander E."/>
            <person name="Galagan J."/>
            <person name="Nusbaum C."/>
            <person name="Devon K."/>
            <person name="Cuomo C."/>
            <person name="Jaffe D."/>
            <person name="Butler J."/>
            <person name="Alvarez P."/>
            <person name="Gnerre S."/>
            <person name="Grabherr M."/>
            <person name="Mauceli E."/>
            <person name="Brockman W."/>
            <person name="Young S."/>
            <person name="LaButti K."/>
            <person name="Sykes S."/>
            <person name="DeCaprio D."/>
            <person name="Crawford M."/>
            <person name="Koehrsen M."/>
            <person name="Engels R."/>
            <person name="Montgomery P."/>
            <person name="Pearson M."/>
            <person name="Howarth C."/>
            <person name="Larson L."/>
            <person name="White J."/>
            <person name="Zeng Q."/>
            <person name="Kodira C."/>
            <person name="Yandava C."/>
            <person name="Alvarado L."/>
            <person name="O'Leary S."/>
            <person name="Szabo L."/>
            <person name="Dean R."/>
            <person name="Schein J."/>
        </authorList>
    </citation>
    <scope>NUCLEOTIDE SEQUENCE</scope>
    <source>
        <strain>CRL 75-36-700-3</strain>
    </source>
</reference>
<dbReference type="InterPro" id="IPR038717">
    <property type="entry name" value="Tc1-like_DDE_dom"/>
</dbReference>
<dbReference type="InterPro" id="IPR036397">
    <property type="entry name" value="RNaseH_sf"/>
</dbReference>
<keyword evidence="4" id="KW-1185">Reference proteome</keyword>
<dbReference type="AlphaFoldDB" id="E3KNT9"/>
<gene>
    <name evidence="3" type="ORF">PGTG_11720</name>
</gene>
<name>E3KNT9_PUCGT</name>
<dbReference type="InterPro" id="IPR047655">
    <property type="entry name" value="Transpos_IS630-like"/>
</dbReference>
<dbReference type="InterPro" id="IPR009057">
    <property type="entry name" value="Homeodomain-like_sf"/>
</dbReference>
<accession>E3KNT9</accession>
<dbReference type="eggNOG" id="ENOG502S808">
    <property type="taxonomic scope" value="Eukaryota"/>
</dbReference>
<dbReference type="RefSeq" id="XP_003330383.2">
    <property type="nucleotide sequence ID" value="XM_003330335.2"/>
</dbReference>
<evidence type="ECO:0000259" key="2">
    <source>
        <dbReference type="Pfam" id="PF13358"/>
    </source>
</evidence>
<evidence type="ECO:0000313" key="4">
    <source>
        <dbReference type="Proteomes" id="UP000008783"/>
    </source>
</evidence>
<evidence type="ECO:0000256" key="1">
    <source>
        <dbReference type="SAM" id="MobiDB-lite"/>
    </source>
</evidence>
<dbReference type="PANTHER" id="PTHR46564:SF1">
    <property type="entry name" value="TRANSPOSASE"/>
    <property type="match status" value="1"/>
</dbReference>
<dbReference type="OrthoDB" id="2497579at2759"/>
<dbReference type="EMBL" id="DS178297">
    <property type="protein sequence ID" value="EFP85964.2"/>
    <property type="molecule type" value="Genomic_DNA"/>
</dbReference>
<dbReference type="SUPFAM" id="SSF46689">
    <property type="entry name" value="Homeodomain-like"/>
    <property type="match status" value="1"/>
</dbReference>
<organism evidence="3 4">
    <name type="scientific">Puccinia graminis f. sp. tritici (strain CRL 75-36-700-3 / race SCCL)</name>
    <name type="common">Black stem rust fungus</name>
    <dbReference type="NCBI Taxonomy" id="418459"/>
    <lineage>
        <taxon>Eukaryota</taxon>
        <taxon>Fungi</taxon>
        <taxon>Dikarya</taxon>
        <taxon>Basidiomycota</taxon>
        <taxon>Pucciniomycotina</taxon>
        <taxon>Pucciniomycetes</taxon>
        <taxon>Pucciniales</taxon>
        <taxon>Pucciniaceae</taxon>
        <taxon>Puccinia</taxon>
    </lineage>
</organism>
<dbReference type="GeneID" id="10539963"/>
<evidence type="ECO:0000313" key="3">
    <source>
        <dbReference type="EMBL" id="EFP85964.2"/>
    </source>
</evidence>
<dbReference type="InParanoid" id="E3KNT9"/>
<protein>
    <recommendedName>
        <fullName evidence="2">Tc1-like transposase DDE domain-containing protein</fullName>
    </recommendedName>
</protein>
<feature type="domain" description="Tc1-like transposase DDE" evidence="2">
    <location>
        <begin position="208"/>
        <end position="345"/>
    </location>
</feature>
<dbReference type="NCBIfam" id="NF033545">
    <property type="entry name" value="transpos_IS630"/>
    <property type="match status" value="1"/>
</dbReference>
<dbReference type="KEGG" id="pgr:PGTG_11720"/>
<dbReference type="Gene3D" id="3.30.420.10">
    <property type="entry name" value="Ribonuclease H-like superfamily/Ribonuclease H"/>
    <property type="match status" value="1"/>
</dbReference>
<proteinExistence type="predicted"/>
<dbReference type="Proteomes" id="UP000008783">
    <property type="component" value="Unassembled WGS sequence"/>
</dbReference>
<reference evidence="4" key="2">
    <citation type="journal article" date="2011" name="Proc. Natl. Acad. Sci. U.S.A.">
        <title>Obligate biotrophy features unraveled by the genomic analysis of rust fungi.</title>
        <authorList>
            <person name="Duplessis S."/>
            <person name="Cuomo C.A."/>
            <person name="Lin Y.-C."/>
            <person name="Aerts A."/>
            <person name="Tisserant E."/>
            <person name="Veneault-Fourrey C."/>
            <person name="Joly D.L."/>
            <person name="Hacquard S."/>
            <person name="Amselem J."/>
            <person name="Cantarel B.L."/>
            <person name="Chiu R."/>
            <person name="Coutinho P.M."/>
            <person name="Feau N."/>
            <person name="Field M."/>
            <person name="Frey P."/>
            <person name="Gelhaye E."/>
            <person name="Goldberg J."/>
            <person name="Grabherr M.G."/>
            <person name="Kodira C.D."/>
            <person name="Kohler A."/>
            <person name="Kuees U."/>
            <person name="Lindquist E.A."/>
            <person name="Lucas S.M."/>
            <person name="Mago R."/>
            <person name="Mauceli E."/>
            <person name="Morin E."/>
            <person name="Murat C."/>
            <person name="Pangilinan J.L."/>
            <person name="Park R."/>
            <person name="Pearson M."/>
            <person name="Quesneville H."/>
            <person name="Rouhier N."/>
            <person name="Sakthikumar S."/>
            <person name="Salamov A.A."/>
            <person name="Schmutz J."/>
            <person name="Selles B."/>
            <person name="Shapiro H."/>
            <person name="Tanguay P."/>
            <person name="Tuskan G.A."/>
            <person name="Henrissat B."/>
            <person name="Van de Peer Y."/>
            <person name="Rouze P."/>
            <person name="Ellis J.G."/>
            <person name="Dodds P.N."/>
            <person name="Schein J.E."/>
            <person name="Zhong S."/>
            <person name="Hamelin R.C."/>
            <person name="Grigoriev I.V."/>
            <person name="Szabo L.J."/>
            <person name="Martin F."/>
        </authorList>
    </citation>
    <scope>NUCLEOTIDE SEQUENCE [LARGE SCALE GENOMIC DNA]</scope>
    <source>
        <strain evidence="4">CRL 75-36-700-3 / race SCCL</strain>
    </source>
</reference>
<feature type="region of interest" description="Disordered" evidence="1">
    <location>
        <begin position="1"/>
        <end position="20"/>
    </location>
</feature>
<sequence length="382" mass="42298">MAPDPGPNTSCPNARRPNHLQPPPAIIHQYPYIANFPAAFPSAIHSVPEINSPSIAVMVFVKYARDVKAIVVKMSQDGKSLNAINDTIGYTVSPDSLIRWIRLYRQTADVVRDPSLYLDRGRPLAFTREEAEFVLNALEAKPTLYVDEIQSHIQAMTGTLHPASTILAELKFRLDMTKKVARTVNPAQSEMARAGYVDEIGGFDASYLVFLDECGVSLGTHSRDRAWAPRGRRTQRLPRPLRSSRISVLPAVSCDGLLASIAQEGTMCRLDMEYFIEEVLIPVMNPFPGPNSIIVMDNAPIHHGGRIAEICDAADVLLFYLPPYSPDLNPIEKVFSVLKSKLKRAEILTGTLADAEIIKDFLPTFVTPELVRALFRGCGYRA</sequence>